<dbReference type="InterPro" id="IPR001539">
    <property type="entry name" value="Peptidase_U32"/>
</dbReference>
<accession>Q0AM00</accession>
<dbReference type="KEGG" id="mmr:Mmar10_2401"/>
<comment type="cofactor">
    <cofactor evidence="1">
        <name>[4Fe-4S] cluster</name>
        <dbReference type="ChEBI" id="CHEBI:49883"/>
    </cofactor>
</comment>
<gene>
    <name evidence="1" type="primary">ubiU</name>
    <name evidence="3" type="ordered locus">Mmar10_2401</name>
</gene>
<dbReference type="eggNOG" id="COG0826">
    <property type="taxonomic scope" value="Bacteria"/>
</dbReference>
<dbReference type="RefSeq" id="WP_011644338.1">
    <property type="nucleotide sequence ID" value="NC_008347.1"/>
</dbReference>
<dbReference type="PANTHER" id="PTHR30217">
    <property type="entry name" value="PEPTIDASE U32 FAMILY"/>
    <property type="match status" value="1"/>
</dbReference>
<dbReference type="UniPathway" id="UPA00232"/>
<dbReference type="GO" id="GO:0046872">
    <property type="term" value="F:metal ion binding"/>
    <property type="evidence" value="ECO:0007669"/>
    <property type="project" value="UniProtKB-KW"/>
</dbReference>
<comment type="similarity">
    <text evidence="1">Belongs to the peptidase U32 family. UbiU subfamily.</text>
</comment>
<keyword evidence="1" id="KW-0408">Iron</keyword>
<dbReference type="PANTHER" id="PTHR30217:SF3">
    <property type="entry name" value="UBIQUINONE BIOSYNTHESIS PROTEIN UBIU"/>
    <property type="match status" value="1"/>
</dbReference>
<dbReference type="InterPro" id="IPR043692">
    <property type="entry name" value="UbiU"/>
</dbReference>
<evidence type="ECO:0000313" key="4">
    <source>
        <dbReference type="Proteomes" id="UP000001964"/>
    </source>
</evidence>
<dbReference type="STRING" id="394221.Mmar10_2401"/>
<dbReference type="HAMAP" id="MF_02232">
    <property type="entry name" value="UbiU"/>
    <property type="match status" value="1"/>
</dbReference>
<keyword evidence="4" id="KW-1185">Reference proteome</keyword>
<dbReference type="HOGENOM" id="CLU_011540_3_2_5"/>
<dbReference type="SUPFAM" id="SSF51569">
    <property type="entry name" value="Aldolase"/>
    <property type="match status" value="1"/>
</dbReference>
<feature type="binding site" evidence="1">
    <location>
        <position position="181"/>
    </location>
    <ligand>
        <name>[4Fe-4S] cluster</name>
        <dbReference type="ChEBI" id="CHEBI:49883"/>
    </ligand>
</feature>
<dbReference type="GO" id="GO:0051539">
    <property type="term" value="F:4 iron, 4 sulfur cluster binding"/>
    <property type="evidence" value="ECO:0007669"/>
    <property type="project" value="UniProtKB-UniRule"/>
</dbReference>
<dbReference type="EMBL" id="CP000449">
    <property type="protein sequence ID" value="ABI66693.1"/>
    <property type="molecule type" value="Genomic_DNA"/>
</dbReference>
<keyword evidence="1" id="KW-0479">Metal-binding</keyword>
<dbReference type="OrthoDB" id="9758184at2"/>
<keyword evidence="1" id="KW-0004">4Fe-4S</keyword>
<keyword evidence="1" id="KW-0831">Ubiquinone biosynthesis</keyword>
<sequence length="333" mass="35777">MQPPPFELVAPAGTPATLKAAIRAGADTVYCGLRDETNARNFPGLNFSEAELRDAVEFAHAFGARVIVAINTFAAAGHTGPWKNAVRCAREAGADAIVAADIGVLDHAAERYPDLRLHLSVQAAAGTAEAVEFYARRFGVKRVVLPRILSIPEIGNLAAEVNVEIEAFAFGGLCVMTEGRCHLSSFVTGRSPNLSGVCSPAEAVSYTRDAEYKSARLSGLTIQRENHNKPIGYPTLCKGKFSAGGQTAHLFEDPVSLNTLDVLPELADAGVTALKIEGRQRGKAYVERVTREFRNAIDRLMAGDSNRVSQAAALDHMTEGHRSTTGAYRKTWR</sequence>
<feature type="binding site" evidence="1">
    <location>
        <position position="198"/>
    </location>
    <ligand>
        <name>[4Fe-4S] cluster</name>
        <dbReference type="ChEBI" id="CHEBI:49883"/>
    </ligand>
</feature>
<evidence type="ECO:0000313" key="3">
    <source>
        <dbReference type="EMBL" id="ABI66693.1"/>
    </source>
</evidence>
<keyword evidence="1" id="KW-0411">Iron-sulfur</keyword>
<dbReference type="Pfam" id="PF01136">
    <property type="entry name" value="Peptidase_U32"/>
    <property type="match status" value="1"/>
</dbReference>
<name>Q0AM00_MARMM</name>
<organism evidence="3 4">
    <name type="scientific">Maricaulis maris (strain MCS10)</name>
    <name type="common">Caulobacter maris</name>
    <dbReference type="NCBI Taxonomy" id="394221"/>
    <lineage>
        <taxon>Bacteria</taxon>
        <taxon>Pseudomonadati</taxon>
        <taxon>Pseudomonadota</taxon>
        <taxon>Alphaproteobacteria</taxon>
        <taxon>Maricaulales</taxon>
        <taxon>Maricaulaceae</taxon>
        <taxon>Maricaulis</taxon>
    </lineage>
</organism>
<dbReference type="InterPro" id="IPR051454">
    <property type="entry name" value="RNA/ubiquinone_mod_enzymes"/>
</dbReference>
<dbReference type="GO" id="GO:0006744">
    <property type="term" value="P:ubiquinone biosynthetic process"/>
    <property type="evidence" value="ECO:0007669"/>
    <property type="project" value="UniProtKB-UniRule"/>
</dbReference>
<comment type="function">
    <text evidence="1">Required for O(2)-independent ubiquinone (coenzyme Q) biosynthesis. Together with UbiV, is essential for the C6-hydroxylation reaction in the oxygen-independent ubiquinone biosynthesis pathway.</text>
</comment>
<feature type="region of interest" description="Disordered" evidence="2">
    <location>
        <begin position="312"/>
        <end position="333"/>
    </location>
</feature>
<dbReference type="Proteomes" id="UP000001964">
    <property type="component" value="Chromosome"/>
</dbReference>
<feature type="binding site" evidence="1">
    <location>
        <position position="237"/>
    </location>
    <ligand>
        <name>[4Fe-4S] cluster</name>
        <dbReference type="ChEBI" id="CHEBI:49883"/>
    </ligand>
</feature>
<protein>
    <recommendedName>
        <fullName evidence="1">Ubiquinone biosynthesis protein UbiU</fullName>
    </recommendedName>
</protein>
<reference evidence="3 4" key="1">
    <citation type="submission" date="2006-08" db="EMBL/GenBank/DDBJ databases">
        <title>Complete sequence of Maricaulis maris MCS10.</title>
        <authorList>
            <consortium name="US DOE Joint Genome Institute"/>
            <person name="Copeland A."/>
            <person name="Lucas S."/>
            <person name="Lapidus A."/>
            <person name="Barry K."/>
            <person name="Detter J.C."/>
            <person name="Glavina del Rio T."/>
            <person name="Hammon N."/>
            <person name="Israni S."/>
            <person name="Dalin E."/>
            <person name="Tice H."/>
            <person name="Pitluck S."/>
            <person name="Saunders E."/>
            <person name="Brettin T."/>
            <person name="Bruce D."/>
            <person name="Han C."/>
            <person name="Tapia R."/>
            <person name="Gilna P."/>
            <person name="Schmutz J."/>
            <person name="Larimer F."/>
            <person name="Land M."/>
            <person name="Hauser L."/>
            <person name="Kyrpides N."/>
            <person name="Mikhailova N."/>
            <person name="Viollier P."/>
            <person name="Stephens C."/>
            <person name="Richardson P."/>
        </authorList>
    </citation>
    <scope>NUCLEOTIDE SEQUENCE [LARGE SCALE GENOMIC DNA]</scope>
    <source>
        <strain evidence="3 4">MCS10</strain>
    </source>
</reference>
<proteinExistence type="inferred from homology"/>
<evidence type="ECO:0000256" key="1">
    <source>
        <dbReference type="HAMAP-Rule" id="MF_02232"/>
    </source>
</evidence>
<comment type="pathway">
    <text evidence="1">Cofactor biosynthesis; ubiquinone biosynthesis.</text>
</comment>
<comment type="subunit">
    <text evidence="1">Forms a heterodimer with UbiV.</text>
</comment>
<feature type="binding site" evidence="1">
    <location>
        <position position="174"/>
    </location>
    <ligand>
        <name>[4Fe-4S] cluster</name>
        <dbReference type="ChEBI" id="CHEBI:49883"/>
    </ligand>
</feature>
<evidence type="ECO:0000256" key="2">
    <source>
        <dbReference type="SAM" id="MobiDB-lite"/>
    </source>
</evidence>
<dbReference type="AlphaFoldDB" id="Q0AM00"/>